<name>A0A926DLK4_9FIRM</name>
<protein>
    <submittedName>
        <fullName evidence="3">Helix-turn-helix transcriptional regulator</fullName>
    </submittedName>
</protein>
<dbReference type="Proteomes" id="UP000611762">
    <property type="component" value="Unassembled WGS sequence"/>
</dbReference>
<keyword evidence="1" id="KW-0238">DNA-binding</keyword>
<dbReference type="AlphaFoldDB" id="A0A926DLK4"/>
<dbReference type="EMBL" id="JACRSU010000003">
    <property type="protein sequence ID" value="MBC8541208.1"/>
    <property type="molecule type" value="Genomic_DNA"/>
</dbReference>
<dbReference type="InterPro" id="IPR010982">
    <property type="entry name" value="Lambda_DNA-bd_dom_sf"/>
</dbReference>
<evidence type="ECO:0000313" key="3">
    <source>
        <dbReference type="EMBL" id="MBC8541208.1"/>
    </source>
</evidence>
<reference evidence="3" key="1">
    <citation type="submission" date="2020-08" db="EMBL/GenBank/DDBJ databases">
        <title>Genome public.</title>
        <authorList>
            <person name="Liu C."/>
            <person name="Sun Q."/>
        </authorList>
    </citation>
    <scope>NUCLEOTIDE SEQUENCE</scope>
    <source>
        <strain evidence="3">H8</strain>
    </source>
</reference>
<accession>A0A926DLK4</accession>
<dbReference type="InterPro" id="IPR001387">
    <property type="entry name" value="Cro/C1-type_HTH"/>
</dbReference>
<dbReference type="GO" id="GO:0003677">
    <property type="term" value="F:DNA binding"/>
    <property type="evidence" value="ECO:0007669"/>
    <property type="project" value="UniProtKB-KW"/>
</dbReference>
<dbReference type="RefSeq" id="WP_177678932.1">
    <property type="nucleotide sequence ID" value="NZ_JACRSU010000003.1"/>
</dbReference>
<organism evidence="3 4">
    <name type="scientific">Congzhengia minquanensis</name>
    <dbReference type="NCBI Taxonomy" id="2763657"/>
    <lineage>
        <taxon>Bacteria</taxon>
        <taxon>Bacillati</taxon>
        <taxon>Bacillota</taxon>
        <taxon>Clostridia</taxon>
        <taxon>Eubacteriales</taxon>
        <taxon>Oscillospiraceae</taxon>
        <taxon>Congzhengia</taxon>
    </lineage>
</organism>
<dbReference type="Pfam" id="PF01381">
    <property type="entry name" value="HTH_3"/>
    <property type="match status" value="1"/>
</dbReference>
<evidence type="ECO:0000313" key="4">
    <source>
        <dbReference type="Proteomes" id="UP000611762"/>
    </source>
</evidence>
<dbReference type="InterPro" id="IPR050807">
    <property type="entry name" value="TransReg_Diox_bact_type"/>
</dbReference>
<keyword evidence="4" id="KW-1185">Reference proteome</keyword>
<dbReference type="Gene3D" id="1.10.260.40">
    <property type="entry name" value="lambda repressor-like DNA-binding domains"/>
    <property type="match status" value="1"/>
</dbReference>
<dbReference type="SMART" id="SM00530">
    <property type="entry name" value="HTH_XRE"/>
    <property type="match status" value="1"/>
</dbReference>
<dbReference type="GO" id="GO:0003700">
    <property type="term" value="F:DNA-binding transcription factor activity"/>
    <property type="evidence" value="ECO:0007669"/>
    <property type="project" value="TreeGrafter"/>
</dbReference>
<comment type="caution">
    <text evidence="3">The sequence shown here is derived from an EMBL/GenBank/DDBJ whole genome shotgun (WGS) entry which is preliminary data.</text>
</comment>
<feature type="domain" description="HTH cro/C1-type" evidence="2">
    <location>
        <begin position="13"/>
        <end position="72"/>
    </location>
</feature>
<evidence type="ECO:0000256" key="1">
    <source>
        <dbReference type="ARBA" id="ARBA00023125"/>
    </source>
</evidence>
<dbReference type="SUPFAM" id="SSF47413">
    <property type="entry name" value="lambda repressor-like DNA-binding domains"/>
    <property type="match status" value="1"/>
</dbReference>
<gene>
    <name evidence="3" type="ORF">H8698_09500</name>
</gene>
<dbReference type="GO" id="GO:0005829">
    <property type="term" value="C:cytosol"/>
    <property type="evidence" value="ECO:0007669"/>
    <property type="project" value="TreeGrafter"/>
</dbReference>
<dbReference type="PANTHER" id="PTHR46797:SF1">
    <property type="entry name" value="METHYLPHOSPHONATE SYNTHASE"/>
    <property type="match status" value="1"/>
</dbReference>
<proteinExistence type="predicted"/>
<dbReference type="PROSITE" id="PS50943">
    <property type="entry name" value="HTH_CROC1"/>
    <property type="match status" value="1"/>
</dbReference>
<sequence>MSTDYEMRLGKNIQKLRKMRDLSQEQLAKKLQLSGCDISPYTLSRIELCQKHVRADELKSLKEVFGITFDELMEV</sequence>
<dbReference type="PANTHER" id="PTHR46797">
    <property type="entry name" value="HTH-TYPE TRANSCRIPTIONAL REGULATOR"/>
    <property type="match status" value="1"/>
</dbReference>
<dbReference type="CDD" id="cd00093">
    <property type="entry name" value="HTH_XRE"/>
    <property type="match status" value="1"/>
</dbReference>
<evidence type="ECO:0000259" key="2">
    <source>
        <dbReference type="PROSITE" id="PS50943"/>
    </source>
</evidence>